<dbReference type="GO" id="GO:0005737">
    <property type="term" value="C:cytoplasm"/>
    <property type="evidence" value="ECO:0007669"/>
    <property type="project" value="TreeGrafter"/>
</dbReference>
<dbReference type="SUPFAM" id="SSF51556">
    <property type="entry name" value="Metallo-dependent hydrolases"/>
    <property type="match status" value="1"/>
</dbReference>
<keyword evidence="1" id="KW-0456">Lyase</keyword>
<dbReference type="Pfam" id="PF04909">
    <property type="entry name" value="Amidohydro_2"/>
    <property type="match status" value="1"/>
</dbReference>
<evidence type="ECO:0000313" key="3">
    <source>
        <dbReference type="EMBL" id="HIZ08894.1"/>
    </source>
</evidence>
<dbReference type="GO" id="GO:0016787">
    <property type="term" value="F:hydrolase activity"/>
    <property type="evidence" value="ECO:0007669"/>
    <property type="project" value="InterPro"/>
</dbReference>
<dbReference type="PANTHER" id="PTHR21240">
    <property type="entry name" value="2-AMINO-3-CARBOXYLMUCONATE-6-SEMIALDEHYDE DECARBOXYLASE"/>
    <property type="match status" value="1"/>
</dbReference>
<protein>
    <submittedName>
        <fullName evidence="3">Amidohydrolase family protein</fullName>
    </submittedName>
</protein>
<gene>
    <name evidence="3" type="ORF">H9726_00260</name>
</gene>
<accession>A0A9D2D5J2</accession>
<proteinExistence type="predicted"/>
<dbReference type="GO" id="GO:0016831">
    <property type="term" value="F:carboxy-lyase activity"/>
    <property type="evidence" value="ECO:0007669"/>
    <property type="project" value="InterPro"/>
</dbReference>
<evidence type="ECO:0000313" key="4">
    <source>
        <dbReference type="Proteomes" id="UP000824025"/>
    </source>
</evidence>
<comment type="caution">
    <text evidence="3">The sequence shown here is derived from an EMBL/GenBank/DDBJ whole genome shotgun (WGS) entry which is preliminary data.</text>
</comment>
<dbReference type="Proteomes" id="UP000824025">
    <property type="component" value="Unassembled WGS sequence"/>
</dbReference>
<organism evidence="3 4">
    <name type="scientific">Candidatus Borkfalkia avicola</name>
    <dbReference type="NCBI Taxonomy" id="2838503"/>
    <lineage>
        <taxon>Bacteria</taxon>
        <taxon>Bacillati</taxon>
        <taxon>Bacillota</taxon>
        <taxon>Clostridia</taxon>
        <taxon>Christensenellales</taxon>
        <taxon>Christensenellaceae</taxon>
        <taxon>Candidatus Borkfalkia</taxon>
    </lineage>
</organism>
<dbReference type="InterPro" id="IPR032465">
    <property type="entry name" value="ACMSD"/>
</dbReference>
<dbReference type="InterPro" id="IPR006680">
    <property type="entry name" value="Amidohydro-rel"/>
</dbReference>
<dbReference type="AlphaFoldDB" id="A0A9D2D5J2"/>
<dbReference type="InterPro" id="IPR032466">
    <property type="entry name" value="Metal_Hydrolase"/>
</dbReference>
<reference evidence="3" key="2">
    <citation type="submission" date="2021-04" db="EMBL/GenBank/DDBJ databases">
        <authorList>
            <person name="Gilroy R."/>
        </authorList>
    </citation>
    <scope>NUCLEOTIDE SEQUENCE</scope>
    <source>
        <strain evidence="3">CHK192-19661</strain>
    </source>
</reference>
<evidence type="ECO:0000256" key="1">
    <source>
        <dbReference type="ARBA" id="ARBA00023239"/>
    </source>
</evidence>
<sequence length="271" mass="30944">MIATNPSVYRKEFFEAGRLESVPVVDCHTHMDDIYDASTPIFRIDECMRLMESENVKSIWCAPHPDLFGASSVNGHIEEYMRRYPGRVFGYFGFNPNYAERYAAQMHKVLELPGYIGFKFLPVYHNTPLDSEKYAPALELADKHRLVVLSHTWGNTACSPKEAETLLKKYRNLQFIMGHSSPNELDGAIALARKYDNVYLDLCDIHRHSGIVEKMVNSVGSERVLFGTDMPWYDPNYCIGSVLCAHIGDGDRENIFYKNAGRMLGEISKER</sequence>
<dbReference type="GO" id="GO:0019748">
    <property type="term" value="P:secondary metabolic process"/>
    <property type="evidence" value="ECO:0007669"/>
    <property type="project" value="TreeGrafter"/>
</dbReference>
<dbReference type="EMBL" id="DXCF01000002">
    <property type="protein sequence ID" value="HIZ08894.1"/>
    <property type="molecule type" value="Genomic_DNA"/>
</dbReference>
<dbReference type="PANTHER" id="PTHR21240:SF28">
    <property type="entry name" value="ISO-OROTATE DECARBOXYLASE (EUROFUNG)"/>
    <property type="match status" value="1"/>
</dbReference>
<evidence type="ECO:0000259" key="2">
    <source>
        <dbReference type="Pfam" id="PF04909"/>
    </source>
</evidence>
<reference evidence="3" key="1">
    <citation type="journal article" date="2021" name="PeerJ">
        <title>Extensive microbial diversity within the chicken gut microbiome revealed by metagenomics and culture.</title>
        <authorList>
            <person name="Gilroy R."/>
            <person name="Ravi A."/>
            <person name="Getino M."/>
            <person name="Pursley I."/>
            <person name="Horton D.L."/>
            <person name="Alikhan N.F."/>
            <person name="Baker D."/>
            <person name="Gharbi K."/>
            <person name="Hall N."/>
            <person name="Watson M."/>
            <person name="Adriaenssens E.M."/>
            <person name="Foster-Nyarko E."/>
            <person name="Jarju S."/>
            <person name="Secka A."/>
            <person name="Antonio M."/>
            <person name="Oren A."/>
            <person name="Chaudhuri R.R."/>
            <person name="La Ragione R."/>
            <person name="Hildebrand F."/>
            <person name="Pallen M.J."/>
        </authorList>
    </citation>
    <scope>NUCLEOTIDE SEQUENCE</scope>
    <source>
        <strain evidence="3">CHK192-19661</strain>
    </source>
</reference>
<dbReference type="Gene3D" id="3.20.20.140">
    <property type="entry name" value="Metal-dependent hydrolases"/>
    <property type="match status" value="1"/>
</dbReference>
<name>A0A9D2D5J2_9FIRM</name>
<feature type="domain" description="Amidohydrolase-related" evidence="2">
    <location>
        <begin position="82"/>
        <end position="265"/>
    </location>
</feature>